<feature type="transmembrane region" description="Helical" evidence="1">
    <location>
        <begin position="6"/>
        <end position="25"/>
    </location>
</feature>
<keyword evidence="1" id="KW-0472">Membrane</keyword>
<protein>
    <submittedName>
        <fullName evidence="2">Uncharacterized protein</fullName>
    </submittedName>
</protein>
<name>A0ABU2FHF0_9EURY</name>
<evidence type="ECO:0000256" key="1">
    <source>
        <dbReference type="SAM" id="Phobius"/>
    </source>
</evidence>
<sequence length="51" mass="5108">MVVGTLTNLVLAPDAGLGFLLVAAFGFVSRMLFKIVGAVVAGTLTSVVLAS</sequence>
<gene>
    <name evidence="2" type="ORF">NDI56_19990</name>
</gene>
<dbReference type="RefSeq" id="WP_310921601.1">
    <property type="nucleotide sequence ID" value="NZ_JAMQON010000007.1"/>
</dbReference>
<proteinExistence type="predicted"/>
<evidence type="ECO:0000313" key="2">
    <source>
        <dbReference type="EMBL" id="MDS0261689.1"/>
    </source>
</evidence>
<accession>A0ABU2FHF0</accession>
<reference evidence="2 3" key="1">
    <citation type="submission" date="2022-06" db="EMBL/GenBank/DDBJ databases">
        <title>Haloarcula sp. a new haloarchaeum isolate from saline soil.</title>
        <authorList>
            <person name="Strakova D."/>
            <person name="Galisteo C."/>
            <person name="Sanchez-Porro C."/>
            <person name="Ventosa A."/>
        </authorList>
    </citation>
    <scope>NUCLEOTIDE SEQUENCE [LARGE SCALE GENOMIC DNA]</scope>
    <source>
        <strain evidence="2 3">S1CR25-12</strain>
    </source>
</reference>
<dbReference type="EMBL" id="JAMQON010000007">
    <property type="protein sequence ID" value="MDS0261689.1"/>
    <property type="molecule type" value="Genomic_DNA"/>
</dbReference>
<keyword evidence="1" id="KW-0812">Transmembrane</keyword>
<comment type="caution">
    <text evidence="2">The sequence shown here is derived from an EMBL/GenBank/DDBJ whole genome shotgun (WGS) entry which is preliminary data.</text>
</comment>
<evidence type="ECO:0000313" key="3">
    <source>
        <dbReference type="Proteomes" id="UP001259659"/>
    </source>
</evidence>
<organism evidence="2 3">
    <name type="scientific">Haloarcula saliterrae</name>
    <dbReference type="NCBI Taxonomy" id="2950534"/>
    <lineage>
        <taxon>Archaea</taxon>
        <taxon>Methanobacteriati</taxon>
        <taxon>Methanobacteriota</taxon>
        <taxon>Stenosarchaea group</taxon>
        <taxon>Halobacteria</taxon>
        <taxon>Halobacteriales</taxon>
        <taxon>Haloarculaceae</taxon>
        <taxon>Haloarcula</taxon>
    </lineage>
</organism>
<keyword evidence="1" id="KW-1133">Transmembrane helix</keyword>
<keyword evidence="3" id="KW-1185">Reference proteome</keyword>
<dbReference type="Proteomes" id="UP001259659">
    <property type="component" value="Unassembled WGS sequence"/>
</dbReference>